<accession>A0AAV9RH10</accession>
<dbReference type="Proteomes" id="UP001311232">
    <property type="component" value="Unassembled WGS sequence"/>
</dbReference>
<feature type="compositionally biased region" description="Basic and acidic residues" evidence="1">
    <location>
        <begin position="348"/>
        <end position="363"/>
    </location>
</feature>
<dbReference type="AlphaFoldDB" id="A0AAV9RH10"/>
<gene>
    <name evidence="2" type="ORF">CRENBAI_002723</name>
</gene>
<feature type="compositionally biased region" description="Low complexity" evidence="1">
    <location>
        <begin position="122"/>
        <end position="133"/>
    </location>
</feature>
<organism evidence="2 3">
    <name type="scientific">Crenichthys baileyi</name>
    <name type="common">White River springfish</name>
    <dbReference type="NCBI Taxonomy" id="28760"/>
    <lineage>
        <taxon>Eukaryota</taxon>
        <taxon>Metazoa</taxon>
        <taxon>Chordata</taxon>
        <taxon>Craniata</taxon>
        <taxon>Vertebrata</taxon>
        <taxon>Euteleostomi</taxon>
        <taxon>Actinopterygii</taxon>
        <taxon>Neopterygii</taxon>
        <taxon>Teleostei</taxon>
        <taxon>Neoteleostei</taxon>
        <taxon>Acanthomorphata</taxon>
        <taxon>Ovalentaria</taxon>
        <taxon>Atherinomorphae</taxon>
        <taxon>Cyprinodontiformes</taxon>
        <taxon>Goodeidae</taxon>
        <taxon>Crenichthys</taxon>
    </lineage>
</organism>
<protein>
    <submittedName>
        <fullName evidence="2">Uncharacterized protein</fullName>
    </submittedName>
</protein>
<reference evidence="2 3" key="1">
    <citation type="submission" date="2021-06" db="EMBL/GenBank/DDBJ databases">
        <authorList>
            <person name="Palmer J.M."/>
        </authorList>
    </citation>
    <scope>NUCLEOTIDE SEQUENCE [LARGE SCALE GENOMIC DNA]</scope>
    <source>
        <strain evidence="2 3">MEX-2019</strain>
        <tissue evidence="2">Muscle</tissue>
    </source>
</reference>
<feature type="region of interest" description="Disordered" evidence="1">
    <location>
        <begin position="122"/>
        <end position="213"/>
    </location>
</feature>
<evidence type="ECO:0000313" key="2">
    <source>
        <dbReference type="EMBL" id="KAK5608194.1"/>
    </source>
</evidence>
<name>A0AAV9RH10_9TELE</name>
<feature type="region of interest" description="Disordered" evidence="1">
    <location>
        <begin position="320"/>
        <end position="396"/>
    </location>
</feature>
<comment type="caution">
    <text evidence="2">The sequence shown here is derived from an EMBL/GenBank/DDBJ whole genome shotgun (WGS) entry which is preliminary data.</text>
</comment>
<proteinExistence type="predicted"/>
<evidence type="ECO:0000313" key="3">
    <source>
        <dbReference type="Proteomes" id="UP001311232"/>
    </source>
</evidence>
<dbReference type="EMBL" id="JAHHUM010001840">
    <property type="protein sequence ID" value="KAK5608194.1"/>
    <property type="molecule type" value="Genomic_DNA"/>
</dbReference>
<keyword evidence="3" id="KW-1185">Reference proteome</keyword>
<evidence type="ECO:0000256" key="1">
    <source>
        <dbReference type="SAM" id="MobiDB-lite"/>
    </source>
</evidence>
<feature type="compositionally biased region" description="Low complexity" evidence="1">
    <location>
        <begin position="162"/>
        <end position="182"/>
    </location>
</feature>
<sequence>MMTAGRSGGLERWFPCQPVLPVDYSANHGRCSEANAYTSLVALSHRLAAAPPMPSSLAPARCSEATPDELEEWLRFFARQIKSFRRTSLLYSSSELRERIQQMEEDYETAVSKFYCRQPPSSSALQSGAAAQSKPGLQRGAAEQPTPGLQGAATEQPTAGLQGAAAARPTPGPQRAAAAARPTPGPQSAAIVRPKSASTSSTRPTGRRKRDASAQVIGGLGDASVPAHATEGLGDASTPALGLKAFQGISKRMVLVLIPEPCDEGFEDEPPPDPVPERFEKELVLVFASEPRDEGFEEEAPPDPVSEGFTEQLVLVLASEGPPDSASVSEGPVGDASAYEGSAGTVKAKPDSKPDSKPPEFHRVSGGSSTLLGRPPDQGSSSLLGQPPDHQFFRRRPPQSGDVLVAHLNFVLVFVGVL</sequence>